<dbReference type="EC" id="5.2.1.8" evidence="3"/>
<dbReference type="Gene3D" id="3.10.50.40">
    <property type="match status" value="1"/>
</dbReference>
<evidence type="ECO:0000313" key="7">
    <source>
        <dbReference type="EMBL" id="SUI67542.1"/>
    </source>
</evidence>
<evidence type="ECO:0000256" key="4">
    <source>
        <dbReference type="ARBA" id="ARBA00023110"/>
    </source>
</evidence>
<dbReference type="InterPro" id="IPR027304">
    <property type="entry name" value="Trigger_fact/SurA_dom_sf"/>
</dbReference>
<evidence type="ECO:0000259" key="6">
    <source>
        <dbReference type="PROSITE" id="PS50198"/>
    </source>
</evidence>
<sequence>MIIVNQASITEEQVLSEMQYFPAPTQRKAMLEAAQSLIIGELLLQRAKALSLSRPNDEICNKEDYLEQLIESEVPIPQATPEECLQYFEQNPHRFTTSPLVEANHILIAAAPDDLKARAEGKIIAEQLIEQLHQKANFAALAQEFSACPSKSVGGNLGQLSRGQTVPEFERQLLTAEIGLQPYPIESRYGFHIVDIKHKIAGNPLPFEAVSDRISLYLNEKVRQKAIAQYIQVLIDEAHIEGFDFDTNNEPLLQ</sequence>
<organism evidence="7 8">
    <name type="scientific">Shewanella morhuae</name>
    <dbReference type="NCBI Taxonomy" id="365591"/>
    <lineage>
        <taxon>Bacteria</taxon>
        <taxon>Pseudomonadati</taxon>
        <taxon>Pseudomonadota</taxon>
        <taxon>Gammaproteobacteria</taxon>
        <taxon>Alteromonadales</taxon>
        <taxon>Shewanellaceae</taxon>
        <taxon>Shewanella</taxon>
    </lineage>
</organism>
<dbReference type="Proteomes" id="UP000255061">
    <property type="component" value="Unassembled WGS sequence"/>
</dbReference>
<dbReference type="SUPFAM" id="SSF109998">
    <property type="entry name" value="Triger factor/SurA peptide-binding domain-like"/>
    <property type="match status" value="1"/>
</dbReference>
<dbReference type="PANTHER" id="PTHR47245:SF2">
    <property type="entry name" value="PEPTIDYL-PROLYL CIS-TRANS ISOMERASE HP_0175-RELATED"/>
    <property type="match status" value="1"/>
</dbReference>
<comment type="similarity">
    <text evidence="2">Belongs to the PpiC/parvulin rotamase family.</text>
</comment>
<reference evidence="7 8" key="1">
    <citation type="submission" date="2018-06" db="EMBL/GenBank/DDBJ databases">
        <authorList>
            <consortium name="Pathogen Informatics"/>
            <person name="Doyle S."/>
        </authorList>
    </citation>
    <scope>NUCLEOTIDE SEQUENCE [LARGE SCALE GENOMIC DNA]</scope>
    <source>
        <strain evidence="7 8">NCTC10736</strain>
    </source>
</reference>
<dbReference type="AlphaFoldDB" id="A0A379ZU35"/>
<evidence type="ECO:0000256" key="1">
    <source>
        <dbReference type="ARBA" id="ARBA00000971"/>
    </source>
</evidence>
<comment type="catalytic activity">
    <reaction evidence="1">
        <text>[protein]-peptidylproline (omega=180) = [protein]-peptidylproline (omega=0)</text>
        <dbReference type="Rhea" id="RHEA:16237"/>
        <dbReference type="Rhea" id="RHEA-COMP:10747"/>
        <dbReference type="Rhea" id="RHEA-COMP:10748"/>
        <dbReference type="ChEBI" id="CHEBI:83833"/>
        <dbReference type="ChEBI" id="CHEBI:83834"/>
        <dbReference type="EC" id="5.2.1.8"/>
    </reaction>
</comment>
<dbReference type="Pfam" id="PF13616">
    <property type="entry name" value="Rotamase_3"/>
    <property type="match status" value="1"/>
</dbReference>
<dbReference type="InterPro" id="IPR023058">
    <property type="entry name" value="PPIase_PpiC_CS"/>
</dbReference>
<evidence type="ECO:0000256" key="5">
    <source>
        <dbReference type="PROSITE-ProRule" id="PRU00278"/>
    </source>
</evidence>
<dbReference type="PROSITE" id="PS01096">
    <property type="entry name" value="PPIC_PPIASE_1"/>
    <property type="match status" value="1"/>
</dbReference>
<evidence type="ECO:0000256" key="2">
    <source>
        <dbReference type="ARBA" id="ARBA00007656"/>
    </source>
</evidence>
<dbReference type="InterPro" id="IPR046357">
    <property type="entry name" value="PPIase_dom_sf"/>
</dbReference>
<dbReference type="InterPro" id="IPR000297">
    <property type="entry name" value="PPIase_PpiC"/>
</dbReference>
<proteinExistence type="inferred from homology"/>
<dbReference type="InterPro" id="IPR050245">
    <property type="entry name" value="PrsA_foldase"/>
</dbReference>
<protein>
    <recommendedName>
        <fullName evidence="3">peptidylprolyl isomerase</fullName>
        <ecNumber evidence="3">5.2.1.8</ecNumber>
    </recommendedName>
</protein>
<dbReference type="RefSeq" id="WP_115405587.1">
    <property type="nucleotide sequence ID" value="NZ_BPFE01000028.1"/>
</dbReference>
<dbReference type="SUPFAM" id="SSF54534">
    <property type="entry name" value="FKBP-like"/>
    <property type="match status" value="1"/>
</dbReference>
<dbReference type="GO" id="GO:0003755">
    <property type="term" value="F:peptidyl-prolyl cis-trans isomerase activity"/>
    <property type="evidence" value="ECO:0007669"/>
    <property type="project" value="UniProtKB-KW"/>
</dbReference>
<dbReference type="EMBL" id="UGYV01000001">
    <property type="protein sequence ID" value="SUI67542.1"/>
    <property type="molecule type" value="Genomic_DNA"/>
</dbReference>
<keyword evidence="5 7" id="KW-0413">Isomerase</keyword>
<feature type="domain" description="PpiC" evidence="6">
    <location>
        <begin position="98"/>
        <end position="198"/>
    </location>
</feature>
<dbReference type="PANTHER" id="PTHR47245">
    <property type="entry name" value="PEPTIDYLPROLYL ISOMERASE"/>
    <property type="match status" value="1"/>
</dbReference>
<name>A0A379ZU35_9GAMM</name>
<gene>
    <name evidence="7" type="primary">ppiC_2</name>
    <name evidence="7" type="ORF">NCTC10736_00954</name>
</gene>
<keyword evidence="4 5" id="KW-0697">Rotamase</keyword>
<evidence type="ECO:0000256" key="3">
    <source>
        <dbReference type="ARBA" id="ARBA00013194"/>
    </source>
</evidence>
<accession>A0A379ZU35</accession>
<dbReference type="PROSITE" id="PS50198">
    <property type="entry name" value="PPIC_PPIASE_2"/>
    <property type="match status" value="1"/>
</dbReference>
<evidence type="ECO:0000313" key="8">
    <source>
        <dbReference type="Proteomes" id="UP000255061"/>
    </source>
</evidence>